<name>A0AAD4XE64_9MAGN</name>
<dbReference type="AlphaFoldDB" id="A0AAD4XE64"/>
<evidence type="ECO:0000256" key="1">
    <source>
        <dbReference type="SAM" id="MobiDB-lite"/>
    </source>
</evidence>
<proteinExistence type="predicted"/>
<feature type="compositionally biased region" description="Acidic residues" evidence="1">
    <location>
        <begin position="79"/>
        <end position="101"/>
    </location>
</feature>
<dbReference type="EMBL" id="JAJJMB010010439">
    <property type="protein sequence ID" value="KAI3908756.1"/>
    <property type="molecule type" value="Genomic_DNA"/>
</dbReference>
<reference evidence="2" key="1">
    <citation type="submission" date="2022-04" db="EMBL/GenBank/DDBJ databases">
        <title>A functionally conserved STORR gene fusion in Papaver species that diverged 16.8 million years ago.</title>
        <authorList>
            <person name="Catania T."/>
        </authorList>
    </citation>
    <scope>NUCLEOTIDE SEQUENCE</scope>
    <source>
        <strain evidence="2">S-188037</strain>
    </source>
</reference>
<evidence type="ECO:0000313" key="2">
    <source>
        <dbReference type="EMBL" id="KAI3908756.1"/>
    </source>
</evidence>
<feature type="region of interest" description="Disordered" evidence="1">
    <location>
        <begin position="76"/>
        <end position="101"/>
    </location>
</feature>
<keyword evidence="3" id="KW-1185">Reference proteome</keyword>
<evidence type="ECO:0000313" key="3">
    <source>
        <dbReference type="Proteomes" id="UP001202328"/>
    </source>
</evidence>
<gene>
    <name evidence="2" type="ORF">MKW98_029306</name>
</gene>
<accession>A0AAD4XE64</accession>
<protein>
    <submittedName>
        <fullName evidence="2">Uncharacterized protein</fullName>
    </submittedName>
</protein>
<comment type="caution">
    <text evidence="2">The sequence shown here is derived from an EMBL/GenBank/DDBJ whole genome shotgun (WGS) entry which is preliminary data.</text>
</comment>
<sequence length="101" mass="12060">MPNLVIFDLKILTNLTTELKSKENDIELYSKLRKEYFPAELFEGKKKVESNESKGFSSQNNDQLKFDDFIYREQKYEVENPDDDYNQQEDDNPDDDNTYDD</sequence>
<organism evidence="2 3">
    <name type="scientific">Papaver atlanticum</name>
    <dbReference type="NCBI Taxonomy" id="357466"/>
    <lineage>
        <taxon>Eukaryota</taxon>
        <taxon>Viridiplantae</taxon>
        <taxon>Streptophyta</taxon>
        <taxon>Embryophyta</taxon>
        <taxon>Tracheophyta</taxon>
        <taxon>Spermatophyta</taxon>
        <taxon>Magnoliopsida</taxon>
        <taxon>Ranunculales</taxon>
        <taxon>Papaveraceae</taxon>
        <taxon>Papaveroideae</taxon>
        <taxon>Papaver</taxon>
    </lineage>
</organism>
<dbReference type="Proteomes" id="UP001202328">
    <property type="component" value="Unassembled WGS sequence"/>
</dbReference>